<feature type="signal peptide" evidence="1">
    <location>
        <begin position="1"/>
        <end position="22"/>
    </location>
</feature>
<sequence>MMAVLRIAFTWLLIFSSSVAMAKECSSEISCEFRIDSQWNLIHVEGGEQIGVVGKGINNTSMQGAYVMLRSGKYYLVKESDSADRSFMIVPIIKSNKQILFDRVIYFSIEMQESSKRGYEVWSGDELSLGEPRELSKFSWSVASEWQNGFEPSKSSSYNGKVPDGFRIAELTIHNANGRAIGGRTYVYPSKLGATPESLVCFESCPAKSVNFSGSLRGGIGGYPIEMSIAENGSLIRGTYRYQSKGADLNLIGKSVGGKIDLDEYVDSSQKKLSGKFSVVGQGSHFEGIWISQPQGRRLPFFVVPDGI</sequence>
<dbReference type="RefSeq" id="WP_343490482.1">
    <property type="nucleotide sequence ID" value="NZ_JBCPYA010000001.1"/>
</dbReference>
<evidence type="ECO:0000313" key="3">
    <source>
        <dbReference type="Proteomes" id="UP001466933"/>
    </source>
</evidence>
<organism evidence="2 3">
    <name type="scientific">Burkholderia theae</name>
    <dbReference type="NCBI Taxonomy" id="3143496"/>
    <lineage>
        <taxon>Bacteria</taxon>
        <taxon>Pseudomonadati</taxon>
        <taxon>Pseudomonadota</taxon>
        <taxon>Betaproteobacteria</taxon>
        <taxon>Burkholderiales</taxon>
        <taxon>Burkholderiaceae</taxon>
        <taxon>Burkholderia</taxon>
    </lineage>
</organism>
<comment type="caution">
    <text evidence="2">The sequence shown here is derived from an EMBL/GenBank/DDBJ whole genome shotgun (WGS) entry which is preliminary data.</text>
</comment>
<evidence type="ECO:0000313" key="2">
    <source>
        <dbReference type="EMBL" id="MEN2468583.1"/>
    </source>
</evidence>
<accession>A0ABU9W982</accession>
<feature type="chain" id="PRO_5045766920" evidence="1">
    <location>
        <begin position="23"/>
        <end position="308"/>
    </location>
</feature>
<keyword evidence="1" id="KW-0732">Signal</keyword>
<keyword evidence="3" id="KW-1185">Reference proteome</keyword>
<name>A0ABU9W982_9BURK</name>
<dbReference type="EMBL" id="JBCPYA010000001">
    <property type="protein sequence ID" value="MEN2468583.1"/>
    <property type="molecule type" value="Genomic_DNA"/>
</dbReference>
<proteinExistence type="predicted"/>
<reference evidence="2 3" key="1">
    <citation type="submission" date="2024-05" db="EMBL/GenBank/DDBJ databases">
        <title>Burkholderia sp. Nov. a novel bacteria isolated from rhizosphere soil of Camellia sinensis.</title>
        <authorList>
            <person name="Dong Y."/>
        </authorList>
    </citation>
    <scope>NUCLEOTIDE SEQUENCE [LARGE SCALE GENOMIC DNA]</scope>
    <source>
        <strain evidence="2 3">GS2Y</strain>
    </source>
</reference>
<protein>
    <submittedName>
        <fullName evidence="2">Uncharacterized protein</fullName>
    </submittedName>
</protein>
<dbReference type="Proteomes" id="UP001466933">
    <property type="component" value="Unassembled WGS sequence"/>
</dbReference>
<evidence type="ECO:0000256" key="1">
    <source>
        <dbReference type="SAM" id="SignalP"/>
    </source>
</evidence>
<gene>
    <name evidence="2" type="ORF">VOI36_01670</name>
</gene>